<dbReference type="RefSeq" id="WP_012414561.1">
    <property type="nucleotide sequence ID" value="NC_010644.1"/>
</dbReference>
<dbReference type="KEGG" id="emi:Emin_0389"/>
<organism evidence="4 5">
    <name type="scientific">Elusimicrobium minutum (strain Pei191)</name>
    <dbReference type="NCBI Taxonomy" id="445932"/>
    <lineage>
        <taxon>Bacteria</taxon>
        <taxon>Pseudomonadati</taxon>
        <taxon>Elusimicrobiota</taxon>
        <taxon>Elusimicrobia</taxon>
        <taxon>Elusimicrobiales</taxon>
        <taxon>Elusimicrobiaceae</taxon>
        <taxon>Elusimicrobium</taxon>
    </lineage>
</organism>
<name>B2KBC4_ELUMP</name>
<proteinExistence type="inferred from homology"/>
<keyword evidence="5" id="KW-1185">Reference proteome</keyword>
<dbReference type="Proteomes" id="UP000001029">
    <property type="component" value="Chromosome"/>
</dbReference>
<evidence type="ECO:0000313" key="4">
    <source>
        <dbReference type="EMBL" id="ACC97946.1"/>
    </source>
</evidence>
<dbReference type="PANTHER" id="PTHR30149:SF0">
    <property type="entry name" value="HYDROGENASE MATURATION FACTOR HYPD"/>
    <property type="match status" value="1"/>
</dbReference>
<dbReference type="Gene3D" id="6.10.20.100">
    <property type="match status" value="1"/>
</dbReference>
<evidence type="ECO:0000256" key="3">
    <source>
        <dbReference type="ARBA" id="ARBA00023004"/>
    </source>
</evidence>
<dbReference type="EMBL" id="CP001055">
    <property type="protein sequence ID" value="ACC97946.1"/>
    <property type="molecule type" value="Genomic_DNA"/>
</dbReference>
<dbReference type="NCBIfam" id="TIGR00075">
    <property type="entry name" value="hypD"/>
    <property type="match status" value="1"/>
</dbReference>
<evidence type="ECO:0000313" key="5">
    <source>
        <dbReference type="Proteomes" id="UP000001029"/>
    </source>
</evidence>
<dbReference type="GO" id="GO:0070025">
    <property type="term" value="F:carbon monoxide binding"/>
    <property type="evidence" value="ECO:0007669"/>
    <property type="project" value="TreeGrafter"/>
</dbReference>
<evidence type="ECO:0000256" key="1">
    <source>
        <dbReference type="ARBA" id="ARBA00007888"/>
    </source>
</evidence>
<gene>
    <name evidence="4" type="ordered locus">Emin_0389</name>
</gene>
<dbReference type="OrthoDB" id="9770424at2"/>
<dbReference type="PIRSF" id="PIRSF005622">
    <property type="entry name" value="Hydrgn_mat_hypD"/>
    <property type="match status" value="1"/>
</dbReference>
<dbReference type="STRING" id="445932.Emin_0389"/>
<sequence>MIKKLNDLAKRLSRKVNIMEVCGTHTNSIAKNGLKSLLNENINLISGPGCPVCVSADGDIEAAIDLALKKDNIIFTFADMLRVPGRNGSLQEAKASGADVRVIYSPLDAFLETGKTNKTVILLASGFETTAPLIAVCLKKAKEAGFKNFFVFPVLKLINPAITALLSEENKIDGFLLPGHVSLVIGKKPYSFISKKFNKPGVIGGFEAEEIVAALIEIVKQLLEGKAQIQNAYPAIKEEGNQTALKMIEDVFEPYDAVWRGFGVIPSSGLKIKKEFREFDALIKFNIKPCYGGSLNKACKCAEVLKGKISPVKCPLFGKKCAPGKPLGPCMVSSEGACNALYNYEK</sequence>
<dbReference type="InterPro" id="IPR042243">
    <property type="entry name" value="HypD_1"/>
</dbReference>
<dbReference type="GO" id="GO:0005506">
    <property type="term" value="F:iron ion binding"/>
    <property type="evidence" value="ECO:0007669"/>
    <property type="project" value="TreeGrafter"/>
</dbReference>
<dbReference type="PANTHER" id="PTHR30149">
    <property type="entry name" value="HYDROGENASE PROTEIN ASSEMBLY PROTEIN HYPD"/>
    <property type="match status" value="1"/>
</dbReference>
<dbReference type="GO" id="GO:0051604">
    <property type="term" value="P:protein maturation"/>
    <property type="evidence" value="ECO:0007669"/>
    <property type="project" value="TreeGrafter"/>
</dbReference>
<comment type="similarity">
    <text evidence="1">Belongs to the HypD family.</text>
</comment>
<dbReference type="HOGENOM" id="CLU_048562_1_0_0"/>
<reference evidence="4 5" key="1">
    <citation type="journal article" date="2009" name="Appl. Environ. Microbiol.">
        <title>Genomic analysis of 'Elusimicrobium minutum,' the first cultivated representative of the phylum 'Elusimicrobia' (formerly termite group 1).</title>
        <authorList>
            <person name="Herlemann D.P.R."/>
            <person name="Geissinger O."/>
            <person name="Ikeda-Ohtsubo W."/>
            <person name="Kunin V."/>
            <person name="Sun H."/>
            <person name="Lapidus A."/>
            <person name="Hugenholtz P."/>
            <person name="Brune A."/>
        </authorList>
    </citation>
    <scope>NUCLEOTIDE SEQUENCE [LARGE SCALE GENOMIC DNA]</scope>
    <source>
        <strain evidence="4 5">Pei191</strain>
    </source>
</reference>
<dbReference type="Pfam" id="PF01924">
    <property type="entry name" value="HypD"/>
    <property type="match status" value="1"/>
</dbReference>
<keyword evidence="3" id="KW-0408">Iron</keyword>
<dbReference type="InterPro" id="IPR042244">
    <property type="entry name" value="HypD_2_sf"/>
</dbReference>
<evidence type="ECO:0000256" key="2">
    <source>
        <dbReference type="ARBA" id="ARBA00022723"/>
    </source>
</evidence>
<dbReference type="AlphaFoldDB" id="B2KBC4"/>
<keyword evidence="2" id="KW-0479">Metal-binding</keyword>
<dbReference type="Gene3D" id="3.40.50.11750">
    <property type="entry name" value="HypD, alpha/beta domain 1"/>
    <property type="match status" value="2"/>
</dbReference>
<dbReference type="InterPro" id="IPR002780">
    <property type="entry name" value="Hyd_form_HypD"/>
</dbReference>
<dbReference type="GO" id="GO:0051539">
    <property type="term" value="F:4 iron, 4 sulfur cluster binding"/>
    <property type="evidence" value="ECO:0007669"/>
    <property type="project" value="TreeGrafter"/>
</dbReference>
<protein>
    <submittedName>
        <fullName evidence="4">(NiFe) hydrogenase maturation protein</fullName>
    </submittedName>
</protein>
<accession>B2KBC4</accession>